<evidence type="ECO:0000256" key="8">
    <source>
        <dbReference type="SAM" id="Phobius"/>
    </source>
</evidence>
<accession>A0ABU5CQV9</accession>
<proteinExistence type="predicted"/>
<feature type="transmembrane region" description="Helical" evidence="8">
    <location>
        <begin position="72"/>
        <end position="92"/>
    </location>
</feature>
<feature type="transmembrane region" description="Helical" evidence="8">
    <location>
        <begin position="20"/>
        <end position="40"/>
    </location>
</feature>
<reference evidence="9 10" key="1">
    <citation type="submission" date="2023-10" db="EMBL/GenBank/DDBJ databases">
        <title>Virgibacillus soli CC-YMP-6 genome.</title>
        <authorList>
            <person name="Miliotis G."/>
            <person name="Sengupta P."/>
            <person name="Hameed A."/>
            <person name="Chuvochina M."/>
            <person name="Mcdonagh F."/>
            <person name="Simpson A.C."/>
            <person name="Singh N.K."/>
            <person name="Rekha P.D."/>
            <person name="Raman K."/>
            <person name="Hugenholtz P."/>
            <person name="Venkateswaran K."/>
        </authorList>
    </citation>
    <scope>NUCLEOTIDE SEQUENCE [LARGE SCALE GENOMIC DNA]</scope>
    <source>
        <strain evidence="9 10">CC-YMP-6</strain>
    </source>
</reference>
<evidence type="ECO:0000313" key="10">
    <source>
        <dbReference type="Proteomes" id="UP001275315"/>
    </source>
</evidence>
<feature type="transmembrane region" description="Helical" evidence="8">
    <location>
        <begin position="204"/>
        <end position="222"/>
    </location>
</feature>
<keyword evidence="10" id="KW-1185">Reference proteome</keyword>
<evidence type="ECO:0000256" key="4">
    <source>
        <dbReference type="ARBA" id="ARBA00022960"/>
    </source>
</evidence>
<keyword evidence="3 8" id="KW-0812">Transmembrane</keyword>
<dbReference type="Pfam" id="PF03023">
    <property type="entry name" value="MurJ"/>
    <property type="match status" value="1"/>
</dbReference>
<protein>
    <submittedName>
        <fullName evidence="9">Polysaccharide biosynthesis C-terminal domain-containing protein</fullName>
    </submittedName>
</protein>
<dbReference type="InterPro" id="IPR004268">
    <property type="entry name" value="MurJ"/>
</dbReference>
<keyword evidence="5" id="KW-0573">Peptidoglycan synthesis</keyword>
<sequence>MEQQQKATHHISTASLFRELFSYAGPFVIVSLAIPLLQLIDQYTFNRAMIDIAQANIAEFAFQVINFSGQKLVIIPVTLATGLSLAILPALTSSFTNNNIQLLFKQINQALQIVVVLVIPAAVGLASLAYPAYGSLYGLDRINISGPLLAWEASIALFLALITVTSSILQGINQQNYAVISLLAGLLFKVLFNIQFIHMFGAKGAIFATVIATLITVALNIWRMQQAIQFPLKQTIKRMMLVIIFSTIMAIVLWIYKLIVGTFLPYEESRTAATIVLFGGVVIGGGVYLWLAQVSTLLEHIFGNDVVHATLQKISSMRKRVFHRS</sequence>
<keyword evidence="7 8" id="KW-0472">Membrane</keyword>
<comment type="caution">
    <text evidence="9">The sequence shown here is derived from an EMBL/GenBank/DDBJ whole genome shotgun (WGS) entry which is preliminary data.</text>
</comment>
<dbReference type="InterPro" id="IPR050833">
    <property type="entry name" value="Poly_Biosynth_Transport"/>
</dbReference>
<keyword evidence="6 8" id="KW-1133">Transmembrane helix</keyword>
<dbReference type="PANTHER" id="PTHR30250">
    <property type="entry name" value="PST FAMILY PREDICTED COLANIC ACID TRANSPORTER"/>
    <property type="match status" value="1"/>
</dbReference>
<evidence type="ECO:0000256" key="5">
    <source>
        <dbReference type="ARBA" id="ARBA00022984"/>
    </source>
</evidence>
<evidence type="ECO:0000256" key="3">
    <source>
        <dbReference type="ARBA" id="ARBA00022692"/>
    </source>
</evidence>
<dbReference type="Proteomes" id="UP001275315">
    <property type="component" value="Unassembled WGS sequence"/>
</dbReference>
<gene>
    <name evidence="9" type="ORF">RWD45_09450</name>
</gene>
<feature type="transmembrane region" description="Helical" evidence="8">
    <location>
        <begin position="113"/>
        <end position="133"/>
    </location>
</feature>
<comment type="subcellular location">
    <subcellularLocation>
        <location evidence="1">Cell membrane</location>
        <topology evidence="1">Multi-pass membrane protein</topology>
    </subcellularLocation>
</comment>
<evidence type="ECO:0000256" key="6">
    <source>
        <dbReference type="ARBA" id="ARBA00022989"/>
    </source>
</evidence>
<feature type="transmembrane region" description="Helical" evidence="8">
    <location>
        <begin position="148"/>
        <end position="169"/>
    </location>
</feature>
<organism evidence="9 10">
    <name type="scientific">Paracerasibacillus soli</name>
    <dbReference type="NCBI Taxonomy" id="480284"/>
    <lineage>
        <taxon>Bacteria</taxon>
        <taxon>Bacillati</taxon>
        <taxon>Bacillota</taxon>
        <taxon>Bacilli</taxon>
        <taxon>Bacillales</taxon>
        <taxon>Bacillaceae</taxon>
        <taxon>Paracerasibacillus</taxon>
    </lineage>
</organism>
<evidence type="ECO:0000256" key="2">
    <source>
        <dbReference type="ARBA" id="ARBA00022475"/>
    </source>
</evidence>
<evidence type="ECO:0000256" key="1">
    <source>
        <dbReference type="ARBA" id="ARBA00004651"/>
    </source>
</evidence>
<evidence type="ECO:0000256" key="7">
    <source>
        <dbReference type="ARBA" id="ARBA00023136"/>
    </source>
</evidence>
<dbReference type="EMBL" id="JAWDIQ010000001">
    <property type="protein sequence ID" value="MDY0408736.1"/>
    <property type="molecule type" value="Genomic_DNA"/>
</dbReference>
<feature type="transmembrane region" description="Helical" evidence="8">
    <location>
        <begin position="242"/>
        <end position="266"/>
    </location>
</feature>
<keyword evidence="2" id="KW-1003">Cell membrane</keyword>
<feature type="transmembrane region" description="Helical" evidence="8">
    <location>
        <begin position="272"/>
        <end position="291"/>
    </location>
</feature>
<name>A0ABU5CQV9_9BACI</name>
<evidence type="ECO:0000313" key="9">
    <source>
        <dbReference type="EMBL" id="MDY0408736.1"/>
    </source>
</evidence>
<keyword evidence="4" id="KW-0133">Cell shape</keyword>
<feature type="transmembrane region" description="Helical" evidence="8">
    <location>
        <begin position="176"/>
        <end position="198"/>
    </location>
</feature>
<dbReference type="PANTHER" id="PTHR30250:SF21">
    <property type="entry name" value="LIPID II FLIPPASE MURJ"/>
    <property type="match status" value="1"/>
</dbReference>
<dbReference type="RefSeq" id="WP_320379448.1">
    <property type="nucleotide sequence ID" value="NZ_JAWDIQ010000001.1"/>
</dbReference>